<dbReference type="PANTHER" id="PTHR11947:SF3">
    <property type="entry name" value="[PYRUVATE DEHYDROGENASE (ACETYL-TRANSFERRING)] KINASE, MITOCHONDRIAL"/>
    <property type="match status" value="1"/>
</dbReference>
<dbReference type="Pfam" id="PF02518">
    <property type="entry name" value="HATPase_c"/>
    <property type="match status" value="1"/>
</dbReference>
<evidence type="ECO:0000256" key="2">
    <source>
        <dbReference type="ARBA" id="ARBA00006155"/>
    </source>
</evidence>
<keyword evidence="6 12" id="KW-0418">Kinase</keyword>
<dbReference type="Gene3D" id="3.30.565.10">
    <property type="entry name" value="Histidine kinase-like ATPase, C-terminal domain"/>
    <property type="match status" value="1"/>
</dbReference>
<accession>A0AA36N065</accession>
<evidence type="ECO:0000256" key="7">
    <source>
        <dbReference type="ARBA" id="ARBA00022840"/>
    </source>
</evidence>
<dbReference type="SUPFAM" id="SSF51206">
    <property type="entry name" value="cAMP-binding domain-like"/>
    <property type="match status" value="1"/>
</dbReference>
<dbReference type="GO" id="GO:0004740">
    <property type="term" value="F:pyruvate dehydrogenase (acetyl-transferring) kinase activity"/>
    <property type="evidence" value="ECO:0007669"/>
    <property type="project" value="UniProtKB-EC"/>
</dbReference>
<evidence type="ECO:0000256" key="3">
    <source>
        <dbReference type="ARBA" id="ARBA00022679"/>
    </source>
</evidence>
<evidence type="ECO:0000256" key="1">
    <source>
        <dbReference type="ARBA" id="ARBA00004141"/>
    </source>
</evidence>
<dbReference type="Gene3D" id="2.60.120.10">
    <property type="entry name" value="Jelly Rolls"/>
    <property type="match status" value="1"/>
</dbReference>
<keyword evidence="3 12" id="KW-0808">Transferase</keyword>
<dbReference type="Pfam" id="PF00520">
    <property type="entry name" value="Ion_trans"/>
    <property type="match status" value="1"/>
</dbReference>
<feature type="transmembrane region" description="Helical" evidence="14">
    <location>
        <begin position="502"/>
        <end position="520"/>
    </location>
</feature>
<feature type="transmembrane region" description="Helical" evidence="14">
    <location>
        <begin position="472"/>
        <end position="490"/>
    </location>
</feature>
<evidence type="ECO:0000313" key="16">
    <source>
        <dbReference type="EMBL" id="CAJ1389811.1"/>
    </source>
</evidence>
<dbReference type="Pfam" id="PF10436">
    <property type="entry name" value="BCDHK_Adom3"/>
    <property type="match status" value="1"/>
</dbReference>
<evidence type="ECO:0000256" key="14">
    <source>
        <dbReference type="SAM" id="Phobius"/>
    </source>
</evidence>
<evidence type="ECO:0000256" key="12">
    <source>
        <dbReference type="RuleBase" id="RU366032"/>
    </source>
</evidence>
<dbReference type="EMBL" id="CAUJNA010001946">
    <property type="protein sequence ID" value="CAJ1389811.1"/>
    <property type="molecule type" value="Genomic_DNA"/>
</dbReference>
<evidence type="ECO:0000256" key="8">
    <source>
        <dbReference type="ARBA" id="ARBA00022989"/>
    </source>
</evidence>
<proteinExistence type="inferred from homology"/>
<dbReference type="SUPFAM" id="SSF55874">
    <property type="entry name" value="ATPase domain of HSP90 chaperone/DNA topoisomerase II/histidine kinase"/>
    <property type="match status" value="1"/>
</dbReference>
<keyword evidence="10 14" id="KW-0472">Membrane</keyword>
<evidence type="ECO:0000256" key="9">
    <source>
        <dbReference type="ARBA" id="ARBA00023128"/>
    </source>
</evidence>
<evidence type="ECO:0000256" key="11">
    <source>
        <dbReference type="ARBA" id="ARBA00048201"/>
    </source>
</evidence>
<dbReference type="GO" id="GO:0016020">
    <property type="term" value="C:membrane"/>
    <property type="evidence" value="ECO:0007669"/>
    <property type="project" value="UniProtKB-SubCell"/>
</dbReference>
<dbReference type="AlphaFoldDB" id="A0AA36N065"/>
<dbReference type="Gene3D" id="1.10.287.630">
    <property type="entry name" value="Helix hairpin bin"/>
    <property type="match status" value="1"/>
</dbReference>
<dbReference type="GO" id="GO:0005524">
    <property type="term" value="F:ATP binding"/>
    <property type="evidence" value="ECO:0007669"/>
    <property type="project" value="UniProtKB-UniRule"/>
</dbReference>
<dbReference type="GO" id="GO:0010906">
    <property type="term" value="P:regulation of glucose metabolic process"/>
    <property type="evidence" value="ECO:0007669"/>
    <property type="project" value="TreeGrafter"/>
</dbReference>
<dbReference type="InterPro" id="IPR003594">
    <property type="entry name" value="HATPase_dom"/>
</dbReference>
<organism evidence="16 17">
    <name type="scientific">Effrenium voratum</name>
    <dbReference type="NCBI Taxonomy" id="2562239"/>
    <lineage>
        <taxon>Eukaryota</taxon>
        <taxon>Sar</taxon>
        <taxon>Alveolata</taxon>
        <taxon>Dinophyceae</taxon>
        <taxon>Suessiales</taxon>
        <taxon>Symbiodiniaceae</taxon>
        <taxon>Effrenium</taxon>
    </lineage>
</organism>
<feature type="transmembrane region" description="Helical" evidence="14">
    <location>
        <begin position="402"/>
        <end position="424"/>
    </location>
</feature>
<dbReference type="PROSITE" id="PS50109">
    <property type="entry name" value="HIS_KIN"/>
    <property type="match status" value="1"/>
</dbReference>
<comment type="subcellular location">
    <subcellularLocation>
        <location evidence="1">Membrane</location>
        <topology evidence="1">Multi-pass membrane protein</topology>
    </subcellularLocation>
    <subcellularLocation>
        <location evidence="12">Mitochondrion matrix</location>
    </subcellularLocation>
</comment>
<dbReference type="GO" id="GO:0005759">
    <property type="term" value="C:mitochondrial matrix"/>
    <property type="evidence" value="ECO:0007669"/>
    <property type="project" value="UniProtKB-SubCell"/>
</dbReference>
<feature type="transmembrane region" description="Helical" evidence="14">
    <location>
        <begin position="294"/>
        <end position="318"/>
    </location>
</feature>
<comment type="caution">
    <text evidence="16">The sequence shown here is derived from an EMBL/GenBank/DDBJ whole genome shotgun (WGS) entry which is preliminary data.</text>
</comment>
<dbReference type="Gene3D" id="1.10.287.70">
    <property type="match status" value="1"/>
</dbReference>
<dbReference type="InterPro" id="IPR036784">
    <property type="entry name" value="AK/P_DHK_N_sf"/>
</dbReference>
<sequence>MPARGFGGISPHGRRCVLSAVADLAASPLEKRSIDDLIQLGKASHQERVCQLHETLKVGLARCAMRLSNMPFGFCHAPSIRRVTSAYVQNFKQVIDFEDKHGLAGLTSEEYHAITNGIFNQHRGTMLDVAKGVFEFNEDLNKLFGPDLELAELRHLQLIQDIEESLDEFFTNRLTLRLMISHIQALNANKNVNSDGEAMVGVVNVSTHPITILSRAYVATRFMCMRDFQRAPDLLVNGTMHDEYVLRQARDEPQIGDDFQQQLQWDTLCAVLLIFVAVLTPFEAGFLEGEPLSFIGAFNIVTNVFFLMDMVMQFFIAFPIETRYGPRWVQQKRLIAIRYLQGWFLIDLASTAPLDYLSPGSGLGLLRTIRMLRLLKLLRLARGVRVVRRYQAEFGMSYRKSTLYFLFFSVLAVSHWLACTLGIIHKFQMEGEVCSALDLDADLQGGCSTSWLTEGLRPYGGWDWAETPQIEVFDAYVMAFYTGITILVHPHAYDATGTGERLFFTLLLLIGGFMWTQVISRSTAIASSLNAHQLAHQQTMDDLNTIADRLNLSRDMKIRLRKFFLRSTAQHEYEAWQKILNRMSPQLRRDTYREVNVHWVKKVRFFDKCSTSFLTCIAEILEIRMFGEQEHFGQLFHMYIMMGGAASRVTNFSILVPGTVWGEDHLLLSNPDLVASNIAVSLTVVEVQELVKSGFDAVLDNFPEHAAVLRQIVVKYIVIRGVKRLAAITLEERDRERERQEFTSASPSSAWNKQLWPENEADKRKALKKGDSMDEVAASIADGARLINMQYNAAKRKSSGTVGEKRRKEKHLTKRAAPDAGAAAAVAWYSPMDAAAAATAAAVSAADSKLGDKVSEWSSRQDDLEETLHSRLDEISEQIYGLWEMMQEQQELMMRLQLNQVAPVSSEQHLRHLFYIFLELVKNAARASIERAQLEGSLDENSPAKAEIPPIQVTVPEEQQLWDHERSVKLADRGTGMNRMVLGKAFSYFYSSVKARPTIAAEVSDFDRRMPLAGFGFGLPTISRVMARYFAGDIDVNSIPGQGTDVYIYL</sequence>
<feature type="domain" description="Histidine kinase" evidence="15">
    <location>
        <begin position="913"/>
        <end position="1050"/>
    </location>
</feature>
<dbReference type="InterPro" id="IPR018490">
    <property type="entry name" value="cNMP-bd_dom_sf"/>
</dbReference>
<dbReference type="InterPro" id="IPR036890">
    <property type="entry name" value="HATPase_C_sf"/>
</dbReference>
<evidence type="ECO:0000259" key="15">
    <source>
        <dbReference type="PROSITE" id="PS50109"/>
    </source>
</evidence>
<dbReference type="EC" id="2.7.11.-" evidence="12"/>
<keyword evidence="17" id="KW-1185">Reference proteome</keyword>
<protein>
    <recommendedName>
        <fullName evidence="12">Protein-serine/threonine kinase</fullName>
        <ecNumber evidence="12">2.7.11.-</ecNumber>
    </recommendedName>
</protein>
<dbReference type="InterPro" id="IPR014710">
    <property type="entry name" value="RmlC-like_jellyroll"/>
</dbReference>
<evidence type="ECO:0000256" key="6">
    <source>
        <dbReference type="ARBA" id="ARBA00022777"/>
    </source>
</evidence>
<dbReference type="InterPro" id="IPR005821">
    <property type="entry name" value="Ion_trans_dom"/>
</dbReference>
<keyword evidence="8 14" id="KW-1133">Transmembrane helix</keyword>
<keyword evidence="5 12" id="KW-0547">Nucleotide-binding</keyword>
<dbReference type="PANTHER" id="PTHR11947">
    <property type="entry name" value="PYRUVATE DEHYDROGENASE KINASE"/>
    <property type="match status" value="1"/>
</dbReference>
<name>A0AA36N065_9DINO</name>
<dbReference type="Proteomes" id="UP001178507">
    <property type="component" value="Unassembled WGS sequence"/>
</dbReference>
<dbReference type="GO" id="GO:0005216">
    <property type="term" value="F:monoatomic ion channel activity"/>
    <property type="evidence" value="ECO:0007669"/>
    <property type="project" value="InterPro"/>
</dbReference>
<evidence type="ECO:0000313" key="17">
    <source>
        <dbReference type="Proteomes" id="UP001178507"/>
    </source>
</evidence>
<evidence type="ECO:0000256" key="4">
    <source>
        <dbReference type="ARBA" id="ARBA00022692"/>
    </source>
</evidence>
<gene>
    <name evidence="16" type="ORF">EVOR1521_LOCUS15353</name>
</gene>
<dbReference type="SUPFAM" id="SSF81324">
    <property type="entry name" value="Voltage-gated potassium channels"/>
    <property type="match status" value="1"/>
</dbReference>
<evidence type="ECO:0000256" key="10">
    <source>
        <dbReference type="ARBA" id="ARBA00023136"/>
    </source>
</evidence>
<feature type="region of interest" description="Disordered" evidence="13">
    <location>
        <begin position="797"/>
        <end position="816"/>
    </location>
</feature>
<dbReference type="InterPro" id="IPR039028">
    <property type="entry name" value="BCKD/PDK"/>
</dbReference>
<comment type="similarity">
    <text evidence="2 12">Belongs to the PDK/BCKDK protein kinase family.</text>
</comment>
<comment type="catalytic activity">
    <reaction evidence="11">
        <text>L-seryl-[pyruvate dehydrogenase E1 alpha subunit] + ATP = O-phospho-L-seryl-[pyruvate dehydrogenase E1 alpha subunit] + ADP + H(+)</text>
        <dbReference type="Rhea" id="RHEA:23052"/>
        <dbReference type="Rhea" id="RHEA-COMP:13689"/>
        <dbReference type="Rhea" id="RHEA-COMP:13690"/>
        <dbReference type="ChEBI" id="CHEBI:15378"/>
        <dbReference type="ChEBI" id="CHEBI:29999"/>
        <dbReference type="ChEBI" id="CHEBI:30616"/>
        <dbReference type="ChEBI" id="CHEBI:83421"/>
        <dbReference type="ChEBI" id="CHEBI:456216"/>
        <dbReference type="EC" id="2.7.11.2"/>
    </reaction>
</comment>
<keyword evidence="4 14" id="KW-0812">Transmembrane</keyword>
<evidence type="ECO:0000256" key="13">
    <source>
        <dbReference type="SAM" id="MobiDB-lite"/>
    </source>
</evidence>
<dbReference type="InterPro" id="IPR005467">
    <property type="entry name" value="His_kinase_dom"/>
</dbReference>
<keyword evidence="7 12" id="KW-0067">ATP-binding</keyword>
<dbReference type="SUPFAM" id="SSF69012">
    <property type="entry name" value="alpha-ketoacid dehydrogenase kinase, N-terminal domain"/>
    <property type="match status" value="1"/>
</dbReference>
<dbReference type="Gene3D" id="1.20.140.20">
    <property type="entry name" value="Alpha-ketoacid/pyruvate dehydrogenase kinase, N-terminal domain"/>
    <property type="match status" value="1"/>
</dbReference>
<feature type="compositionally biased region" description="Basic residues" evidence="13">
    <location>
        <begin position="805"/>
        <end position="814"/>
    </location>
</feature>
<keyword evidence="9 12" id="KW-0496">Mitochondrion</keyword>
<reference evidence="16" key="1">
    <citation type="submission" date="2023-08" db="EMBL/GenBank/DDBJ databases">
        <authorList>
            <person name="Chen Y."/>
            <person name="Shah S."/>
            <person name="Dougan E. K."/>
            <person name="Thang M."/>
            <person name="Chan C."/>
        </authorList>
    </citation>
    <scope>NUCLEOTIDE SEQUENCE</scope>
</reference>
<dbReference type="InterPro" id="IPR018955">
    <property type="entry name" value="BCDHK/PDK_N"/>
</dbReference>
<evidence type="ECO:0000256" key="5">
    <source>
        <dbReference type="ARBA" id="ARBA00022741"/>
    </source>
</evidence>